<dbReference type="EMBL" id="GEDC01012290">
    <property type="protein sequence ID" value="JAS25008.1"/>
    <property type="molecule type" value="Transcribed_RNA"/>
</dbReference>
<name>A0A1B6DH71_9HEMI</name>
<dbReference type="AlphaFoldDB" id="A0A1B6DH71"/>
<accession>A0A1B6DH71</accession>
<proteinExistence type="predicted"/>
<gene>
    <name evidence="1" type="ORF">g.12361</name>
</gene>
<protein>
    <submittedName>
        <fullName evidence="1">Uncharacterized protein</fullName>
    </submittedName>
</protein>
<reference evidence="1" key="1">
    <citation type="submission" date="2015-12" db="EMBL/GenBank/DDBJ databases">
        <title>De novo transcriptome assembly of four potential Pierce s Disease insect vectors from Arizona vineyards.</title>
        <authorList>
            <person name="Tassone E.E."/>
        </authorList>
    </citation>
    <scope>NUCLEOTIDE SEQUENCE</scope>
</reference>
<sequence length="219" mass="25468">MKKILMKMFFSKKPLISDHMSVEDVVLDKNKFQMVNIMQPLQDLRRNFSKKECFDFNQGDTEIVPLQMDEEIETIVAHEDEISSNLSQKFTRNQEKQMKEEIETPTAHGDEVLSNLRLKLASDQKQEEYNENASFHNNFLKDVHESNPNSIISGYTLKVIFLTGLSAICIYLYYEHSKPAEPSCNSWGNCLETYMLPTISNFFVDLKNEILLLFSLLHD</sequence>
<organism evidence="1">
    <name type="scientific">Clastoptera arizonana</name>
    <name type="common">Arizona spittle bug</name>
    <dbReference type="NCBI Taxonomy" id="38151"/>
    <lineage>
        <taxon>Eukaryota</taxon>
        <taxon>Metazoa</taxon>
        <taxon>Ecdysozoa</taxon>
        <taxon>Arthropoda</taxon>
        <taxon>Hexapoda</taxon>
        <taxon>Insecta</taxon>
        <taxon>Pterygota</taxon>
        <taxon>Neoptera</taxon>
        <taxon>Paraneoptera</taxon>
        <taxon>Hemiptera</taxon>
        <taxon>Auchenorrhyncha</taxon>
        <taxon>Cercopoidea</taxon>
        <taxon>Clastopteridae</taxon>
        <taxon>Clastoptera</taxon>
    </lineage>
</organism>
<evidence type="ECO:0000313" key="1">
    <source>
        <dbReference type="EMBL" id="JAS25008.1"/>
    </source>
</evidence>